<feature type="binding site" evidence="2">
    <location>
        <position position="145"/>
    </location>
    <ligand>
        <name>Mn(2+)</name>
        <dbReference type="ChEBI" id="CHEBI:29035"/>
        <label>2</label>
    </ligand>
</feature>
<comment type="cofactor">
    <cofactor evidence="2">
        <name>Mn(2+)</name>
        <dbReference type="ChEBI" id="CHEBI:29035"/>
    </cofactor>
    <text evidence="2">The Mn(2+) ion enhances activity.</text>
</comment>
<dbReference type="SUPFAM" id="SSF55031">
    <property type="entry name" value="Bacterial exopeptidase dimerisation domain"/>
    <property type="match status" value="1"/>
</dbReference>
<proteinExistence type="predicted"/>
<dbReference type="SUPFAM" id="SSF53187">
    <property type="entry name" value="Zn-dependent exopeptidases"/>
    <property type="match status" value="1"/>
</dbReference>
<evidence type="ECO:0000256" key="2">
    <source>
        <dbReference type="PIRSR" id="PIRSR005962-1"/>
    </source>
</evidence>
<dbReference type="PIRSF" id="PIRSF005962">
    <property type="entry name" value="Pept_M20D_amidohydro"/>
    <property type="match status" value="1"/>
</dbReference>
<feature type="domain" description="Peptidase M20 dimerisation" evidence="3">
    <location>
        <begin position="198"/>
        <end position="287"/>
    </location>
</feature>
<gene>
    <name evidence="4" type="ORF">CW751_12935</name>
</gene>
<dbReference type="FunFam" id="3.30.70.360:FF:000001">
    <property type="entry name" value="N-acetyldiaminopimelate deacetylase"/>
    <property type="match status" value="1"/>
</dbReference>
<dbReference type="AlphaFoldDB" id="A0A2I0QZT5"/>
<feature type="binding site" evidence="2">
    <location>
        <position position="109"/>
    </location>
    <ligand>
        <name>Mn(2+)</name>
        <dbReference type="ChEBI" id="CHEBI:29035"/>
        <label>2</label>
    </ligand>
</feature>
<dbReference type="OrthoDB" id="9776731at2"/>
<dbReference type="GO" id="GO:0019877">
    <property type="term" value="P:diaminopimelate biosynthetic process"/>
    <property type="evidence" value="ECO:0007669"/>
    <property type="project" value="UniProtKB-ARBA"/>
</dbReference>
<dbReference type="NCBIfam" id="TIGR01891">
    <property type="entry name" value="amidohydrolases"/>
    <property type="match status" value="1"/>
</dbReference>
<evidence type="ECO:0000256" key="1">
    <source>
        <dbReference type="ARBA" id="ARBA00022801"/>
    </source>
</evidence>
<evidence type="ECO:0000313" key="4">
    <source>
        <dbReference type="EMBL" id="PKR79854.1"/>
    </source>
</evidence>
<keyword evidence="2" id="KW-0464">Manganese</keyword>
<dbReference type="InterPro" id="IPR011650">
    <property type="entry name" value="Peptidase_M20_dimer"/>
</dbReference>
<evidence type="ECO:0000259" key="3">
    <source>
        <dbReference type="Pfam" id="PF07687"/>
    </source>
</evidence>
<dbReference type="PANTHER" id="PTHR11014">
    <property type="entry name" value="PEPTIDASE M20 FAMILY MEMBER"/>
    <property type="match status" value="1"/>
</dbReference>
<name>A0A2I0QZT5_9FLAO</name>
<protein>
    <submittedName>
        <fullName evidence="4">Amidohydrolase</fullName>
    </submittedName>
</protein>
<feature type="binding site" evidence="2">
    <location>
        <position position="111"/>
    </location>
    <ligand>
        <name>Mn(2+)</name>
        <dbReference type="ChEBI" id="CHEBI:29035"/>
        <label>2</label>
    </ligand>
</feature>
<dbReference type="Pfam" id="PF07687">
    <property type="entry name" value="M20_dimer"/>
    <property type="match status" value="1"/>
</dbReference>
<dbReference type="RefSeq" id="WP_101335450.1">
    <property type="nucleotide sequence ID" value="NZ_PJNI01000017.1"/>
</dbReference>
<dbReference type="InterPro" id="IPR036264">
    <property type="entry name" value="Bact_exopeptidase_dim_dom"/>
</dbReference>
<comment type="caution">
    <text evidence="4">The sequence shown here is derived from an EMBL/GenBank/DDBJ whole genome shotgun (WGS) entry which is preliminary data.</text>
</comment>
<dbReference type="Gene3D" id="3.40.630.10">
    <property type="entry name" value="Zn peptidases"/>
    <property type="match status" value="1"/>
</dbReference>
<keyword evidence="2" id="KW-0479">Metal-binding</keyword>
<dbReference type="GO" id="GO:0046872">
    <property type="term" value="F:metal ion binding"/>
    <property type="evidence" value="ECO:0007669"/>
    <property type="project" value="UniProtKB-KW"/>
</dbReference>
<accession>A0A2I0QZT5</accession>
<feature type="binding site" evidence="2">
    <location>
        <position position="172"/>
    </location>
    <ligand>
        <name>Mn(2+)</name>
        <dbReference type="ChEBI" id="CHEBI:29035"/>
        <label>2</label>
    </ligand>
</feature>
<dbReference type="Proteomes" id="UP000236654">
    <property type="component" value="Unassembled WGS sequence"/>
</dbReference>
<dbReference type="Pfam" id="PF01546">
    <property type="entry name" value="Peptidase_M20"/>
    <property type="match status" value="1"/>
</dbReference>
<keyword evidence="1 4" id="KW-0378">Hydrolase</keyword>
<dbReference type="InterPro" id="IPR002933">
    <property type="entry name" value="Peptidase_M20"/>
</dbReference>
<sequence>MNNKQAYVTKQANSLYDKVVGYRQHLHKHPELSYQEHNTMLFISEQLTKIGIPHETEVAETGIVAIIRGNQHAPEQPCIGLRADIDALPILEKNNVPYASINKGVMHACGHDVHTSVLLGAAEILFNMKDELEHPVKLIFQPGEEKNPGGASLMIAAGCLQNPKVKEMYALHVFPDLPVGQVGTKAGLYMASCDEIYIDIIGKSGHGATPHETIDSILVGAEIITSLQQIVSRKCDPKIPCVLNFGHFEGLGTTNVVPEKVHIKGTFRTMNEEWRAKALEQIVKQAELIAEAHGAQAKVEISKGYPFLENDVDLTQNFVKKANDWLGKENVHDLPIRLTAEDFSFYAQEIPTCFFRIGVRNEANGIIHGVHNARFDIDHEALKTGMQMMVMACL</sequence>
<dbReference type="InterPro" id="IPR017439">
    <property type="entry name" value="Amidohydrolase"/>
</dbReference>
<feature type="binding site" evidence="2">
    <location>
        <position position="371"/>
    </location>
    <ligand>
        <name>Mn(2+)</name>
        <dbReference type="ChEBI" id="CHEBI:29035"/>
        <label>2</label>
    </ligand>
</feature>
<reference evidence="4 5" key="1">
    <citation type="submission" date="2017-12" db="EMBL/GenBank/DDBJ databases">
        <title>The draft genome sequence of Brumimicrobium saltpan LHR20.</title>
        <authorList>
            <person name="Do Z.-J."/>
            <person name="Luo H.-R."/>
        </authorList>
    </citation>
    <scope>NUCLEOTIDE SEQUENCE [LARGE SCALE GENOMIC DNA]</scope>
    <source>
        <strain evidence="4 5">LHR20</strain>
    </source>
</reference>
<dbReference type="GO" id="GO:0050118">
    <property type="term" value="F:N-acetyldiaminopimelate deacetylase activity"/>
    <property type="evidence" value="ECO:0007669"/>
    <property type="project" value="UniProtKB-ARBA"/>
</dbReference>
<keyword evidence="5" id="KW-1185">Reference proteome</keyword>
<dbReference type="PANTHER" id="PTHR11014:SF63">
    <property type="entry name" value="METALLOPEPTIDASE, PUTATIVE (AFU_ORTHOLOGUE AFUA_6G09600)-RELATED"/>
    <property type="match status" value="1"/>
</dbReference>
<organism evidence="4 5">
    <name type="scientific">Brumimicrobium salinarum</name>
    <dbReference type="NCBI Taxonomy" id="2058658"/>
    <lineage>
        <taxon>Bacteria</taxon>
        <taxon>Pseudomonadati</taxon>
        <taxon>Bacteroidota</taxon>
        <taxon>Flavobacteriia</taxon>
        <taxon>Flavobacteriales</taxon>
        <taxon>Crocinitomicaceae</taxon>
        <taxon>Brumimicrobium</taxon>
    </lineage>
</organism>
<dbReference type="Gene3D" id="3.30.70.360">
    <property type="match status" value="1"/>
</dbReference>
<dbReference type="EMBL" id="PJNI01000017">
    <property type="protein sequence ID" value="PKR79854.1"/>
    <property type="molecule type" value="Genomic_DNA"/>
</dbReference>
<evidence type="ECO:0000313" key="5">
    <source>
        <dbReference type="Proteomes" id="UP000236654"/>
    </source>
</evidence>